<evidence type="ECO:0000313" key="2">
    <source>
        <dbReference type="Proteomes" id="UP000054874"/>
    </source>
</evidence>
<proteinExistence type="predicted"/>
<dbReference type="Proteomes" id="UP000054874">
    <property type="component" value="Unassembled WGS sequence"/>
</dbReference>
<accession>A0A0V8QC92</accession>
<dbReference type="STRING" id="290052.ASU35_14415"/>
<dbReference type="AlphaFoldDB" id="A0A0V8QC92"/>
<dbReference type="InterPro" id="IPR045738">
    <property type="entry name" value="DUF6088"/>
</dbReference>
<name>A0A0V8QC92_9FIRM</name>
<reference evidence="1 2" key="1">
    <citation type="submission" date="2015-11" db="EMBL/GenBank/DDBJ databases">
        <title>Butyribacter intestini gen. nov., sp. nov., a butyric acid-producing bacterium of the family Lachnospiraceae isolated from the human faeces.</title>
        <authorList>
            <person name="Zou Y."/>
            <person name="Xue W."/>
            <person name="Luo G."/>
            <person name="Lv M."/>
        </authorList>
    </citation>
    <scope>NUCLEOTIDE SEQUENCE [LARGE SCALE GENOMIC DNA]</scope>
    <source>
        <strain evidence="1 2">ACET-33324</strain>
    </source>
</reference>
<comment type="caution">
    <text evidence="1">The sequence shown here is derived from an EMBL/GenBank/DDBJ whole genome shotgun (WGS) entry which is preliminary data.</text>
</comment>
<dbReference type="Pfam" id="PF19570">
    <property type="entry name" value="DUF6088"/>
    <property type="match status" value="1"/>
</dbReference>
<dbReference type="RefSeq" id="WP_058353760.1">
    <property type="nucleotide sequence ID" value="NZ_CABMMD010000189.1"/>
</dbReference>
<organism evidence="1 2">
    <name type="scientific">Acetivibrio ethanolgignens</name>
    <dbReference type="NCBI Taxonomy" id="290052"/>
    <lineage>
        <taxon>Bacteria</taxon>
        <taxon>Bacillati</taxon>
        <taxon>Bacillota</taxon>
        <taxon>Clostridia</taxon>
        <taxon>Eubacteriales</taxon>
        <taxon>Oscillospiraceae</taxon>
        <taxon>Acetivibrio</taxon>
    </lineage>
</organism>
<sequence>MLYNYIKEHYKEAEPIFFSDLEREEITKSALNQQLKKLCDKGLLQKYDTGVYFIPKKSLLNSTIGPNADMVARYRFISKGDNVDGFYGGNSFANQIGITTQVPRVVEIVSNNTNSSDREVRIGNRRFYVRKPIVQITKENVYVLQMLELLKNLDAYLDYTYDEAREKFAEYIAIHGIKRSDVDLYIRKYPLATFKFYYELGLDHVLA</sequence>
<dbReference type="EMBL" id="LNAM01000189">
    <property type="protein sequence ID" value="KSV57998.1"/>
    <property type="molecule type" value="Genomic_DNA"/>
</dbReference>
<protein>
    <submittedName>
        <fullName evidence="1">Uncharacterized protein</fullName>
    </submittedName>
</protein>
<gene>
    <name evidence="1" type="ORF">ASU35_14415</name>
</gene>
<evidence type="ECO:0000313" key="1">
    <source>
        <dbReference type="EMBL" id="KSV57998.1"/>
    </source>
</evidence>
<dbReference type="OrthoDB" id="9802612at2"/>
<keyword evidence="2" id="KW-1185">Reference proteome</keyword>